<dbReference type="InterPro" id="IPR010466">
    <property type="entry name" value="DUF1058"/>
</dbReference>
<evidence type="ECO:0000256" key="1">
    <source>
        <dbReference type="SAM" id="SignalP"/>
    </source>
</evidence>
<comment type="caution">
    <text evidence="3">The sequence shown here is derived from an EMBL/GenBank/DDBJ whole genome shotgun (WGS) entry which is preliminary data.</text>
</comment>
<proteinExistence type="predicted"/>
<dbReference type="Pfam" id="PF06347">
    <property type="entry name" value="SH3_4"/>
    <property type="match status" value="1"/>
</dbReference>
<gene>
    <name evidence="3" type="ORF">DI563_29220</name>
</gene>
<evidence type="ECO:0000259" key="2">
    <source>
        <dbReference type="PROSITE" id="PS51781"/>
    </source>
</evidence>
<dbReference type="AlphaFoldDB" id="A0A2W5PDU6"/>
<keyword evidence="1" id="KW-0732">Signal</keyword>
<feature type="chain" id="PRO_5016024820" evidence="1">
    <location>
        <begin position="28"/>
        <end position="152"/>
    </location>
</feature>
<dbReference type="InterPro" id="IPR052354">
    <property type="entry name" value="Cell_Wall_Dynamics_Protein"/>
</dbReference>
<name>A0A2W5PDU6_VARPD</name>
<protein>
    <submittedName>
        <fullName evidence="3">Peptide-binding protein</fullName>
    </submittedName>
</protein>
<dbReference type="SMART" id="SM00287">
    <property type="entry name" value="SH3b"/>
    <property type="match status" value="2"/>
</dbReference>
<accession>A0A2W5PDU6</accession>
<dbReference type="EMBL" id="QFPP01000678">
    <property type="protein sequence ID" value="PZQ61025.1"/>
    <property type="molecule type" value="Genomic_DNA"/>
</dbReference>
<dbReference type="PROSITE" id="PS51781">
    <property type="entry name" value="SH3B"/>
    <property type="match status" value="1"/>
</dbReference>
<dbReference type="PANTHER" id="PTHR34408">
    <property type="entry name" value="FAMILY PROTEIN, PUTATIVE-RELATED"/>
    <property type="match status" value="1"/>
</dbReference>
<evidence type="ECO:0000313" key="3">
    <source>
        <dbReference type="EMBL" id="PZQ61025.1"/>
    </source>
</evidence>
<dbReference type="PANTHER" id="PTHR34408:SF1">
    <property type="entry name" value="GLYCOSYL HYDROLASE FAMILY 19 DOMAIN-CONTAINING PROTEIN HI_1415"/>
    <property type="match status" value="1"/>
</dbReference>
<dbReference type="Pfam" id="PF08239">
    <property type="entry name" value="SH3_3"/>
    <property type="match status" value="1"/>
</dbReference>
<feature type="domain" description="SH3b" evidence="2">
    <location>
        <begin position="90"/>
        <end position="152"/>
    </location>
</feature>
<reference evidence="3 4" key="1">
    <citation type="submission" date="2017-08" db="EMBL/GenBank/DDBJ databases">
        <title>Infants hospitalized years apart are colonized by the same room-sourced microbial strains.</title>
        <authorList>
            <person name="Brooks B."/>
            <person name="Olm M.R."/>
            <person name="Firek B.A."/>
            <person name="Baker R."/>
            <person name="Thomas B.C."/>
            <person name="Morowitz M.J."/>
            <person name="Banfield J.F."/>
        </authorList>
    </citation>
    <scope>NUCLEOTIDE SEQUENCE [LARGE SCALE GENOMIC DNA]</scope>
    <source>
        <strain evidence="3">S2_005_003_R2_41</strain>
    </source>
</reference>
<organism evidence="3 4">
    <name type="scientific">Variovorax paradoxus</name>
    <dbReference type="NCBI Taxonomy" id="34073"/>
    <lineage>
        <taxon>Bacteria</taxon>
        <taxon>Pseudomonadati</taxon>
        <taxon>Pseudomonadota</taxon>
        <taxon>Betaproteobacteria</taxon>
        <taxon>Burkholderiales</taxon>
        <taxon>Comamonadaceae</taxon>
        <taxon>Variovorax</taxon>
    </lineage>
</organism>
<sequence>MTQFSRRLPAVFLALLMLLLAATAVQAREMVSAARDGVMLRTGPSPRAAATWSVDRGYPLEVLGRKGSWLRVRDFENDRAWVRSSRVGRQAHVVSTASALNVRSTPSTRARIVAKAGYGDVLRTIERRGDWLKVRTGTGRVGWVSRKLVWGW</sequence>
<evidence type="ECO:0000313" key="4">
    <source>
        <dbReference type="Proteomes" id="UP000249135"/>
    </source>
</evidence>
<dbReference type="InterPro" id="IPR003646">
    <property type="entry name" value="SH3-like_bac-type"/>
</dbReference>
<dbReference type="Gene3D" id="2.30.30.40">
    <property type="entry name" value="SH3 Domains"/>
    <property type="match status" value="2"/>
</dbReference>
<feature type="signal peptide" evidence="1">
    <location>
        <begin position="1"/>
        <end position="27"/>
    </location>
</feature>
<dbReference type="Proteomes" id="UP000249135">
    <property type="component" value="Unassembled WGS sequence"/>
</dbReference>